<comment type="caution">
    <text evidence="1">The sequence shown here is derived from an EMBL/GenBank/DDBJ whole genome shotgun (WGS) entry which is preliminary data.</text>
</comment>
<organism evidence="1 2">
    <name type="scientific">Eisenbergiella massiliensis</name>
    <dbReference type="NCBI Taxonomy" id="1720294"/>
    <lineage>
        <taxon>Bacteria</taxon>
        <taxon>Bacillati</taxon>
        <taxon>Bacillota</taxon>
        <taxon>Clostridia</taxon>
        <taxon>Lachnospirales</taxon>
        <taxon>Lachnospiraceae</taxon>
        <taxon>Eisenbergiella</taxon>
    </lineage>
</organism>
<dbReference type="AlphaFoldDB" id="A0A3E3HX18"/>
<dbReference type="EMBL" id="QVLV01000026">
    <property type="protein sequence ID" value="RGE56384.1"/>
    <property type="molecule type" value="Genomic_DNA"/>
</dbReference>
<evidence type="ECO:0000313" key="1">
    <source>
        <dbReference type="EMBL" id="RGE56384.1"/>
    </source>
</evidence>
<proteinExistence type="predicted"/>
<evidence type="ECO:0000313" key="2">
    <source>
        <dbReference type="Proteomes" id="UP000260812"/>
    </source>
</evidence>
<name>A0A3E3HX18_9FIRM</name>
<gene>
    <name evidence="1" type="ORF">DXC51_24630</name>
</gene>
<protein>
    <submittedName>
        <fullName evidence="1">Uncharacterized protein</fullName>
    </submittedName>
</protein>
<accession>A0A3E3HX18</accession>
<dbReference type="Proteomes" id="UP000260812">
    <property type="component" value="Unassembled WGS sequence"/>
</dbReference>
<sequence length="66" mass="7683">MLNRYEAYELPVEGDNEVQGMIALKHIRNQYYIHSGRRNNMIIAERKNVGSEWFAPSFDSPVKSPN</sequence>
<reference evidence="1" key="1">
    <citation type="submission" date="2018-08" db="EMBL/GenBank/DDBJ databases">
        <title>A genome reference for cultivated species of the human gut microbiota.</title>
        <authorList>
            <person name="Zou Y."/>
            <person name="Xue W."/>
            <person name="Luo G."/>
        </authorList>
    </citation>
    <scope>NUCLEOTIDE SEQUENCE [LARGE SCALE GENOMIC DNA]</scope>
    <source>
        <strain evidence="1">TF05-5AC</strain>
    </source>
</reference>
<keyword evidence="2" id="KW-1185">Reference proteome</keyword>